<evidence type="ECO:0000313" key="21">
    <source>
        <dbReference type="Proteomes" id="UP000010552"/>
    </source>
</evidence>
<dbReference type="GO" id="GO:0005737">
    <property type="term" value="C:cytoplasm"/>
    <property type="evidence" value="ECO:0007669"/>
    <property type="project" value="UniProtKB-SubCell"/>
</dbReference>
<dbReference type="eggNOG" id="KOG0527">
    <property type="taxonomic scope" value="Eukaryota"/>
</dbReference>
<evidence type="ECO:0000256" key="14">
    <source>
        <dbReference type="ARBA" id="ARBA00024048"/>
    </source>
</evidence>
<keyword evidence="13 16" id="KW-0539">Nucleus</keyword>
<dbReference type="Pfam" id="PF00505">
    <property type="entry name" value="HMG_box"/>
    <property type="match status" value="1"/>
</dbReference>
<evidence type="ECO:0000256" key="3">
    <source>
        <dbReference type="ARBA" id="ARBA00005998"/>
    </source>
</evidence>
<dbReference type="STRING" id="9402.L5KHV3"/>
<comment type="similarity">
    <text evidence="3 16">Belongs to the SRY family.</text>
</comment>
<evidence type="ECO:0000256" key="6">
    <source>
        <dbReference type="ARBA" id="ARBA00022782"/>
    </source>
</evidence>
<keyword evidence="12 16" id="KW-0804">Transcription</keyword>
<comment type="subcellular location">
    <subcellularLocation>
        <location evidence="2">Cytoplasm</location>
    </subcellularLocation>
    <subcellularLocation>
        <location evidence="1">Nucleus speckle</location>
    </subcellularLocation>
</comment>
<name>L5KHV3_PTEAL</name>
<dbReference type="InterPro" id="IPR050140">
    <property type="entry name" value="SRY-related_HMG-box_TF-like"/>
</dbReference>
<dbReference type="FunFam" id="1.10.30.10:FF:000002">
    <property type="entry name" value="transcription factor Sox-2"/>
    <property type="match status" value="1"/>
</dbReference>
<evidence type="ECO:0000256" key="18">
    <source>
        <dbReference type="SAM" id="MobiDB-lite"/>
    </source>
</evidence>
<dbReference type="InterPro" id="IPR009071">
    <property type="entry name" value="HMG_box_dom"/>
</dbReference>
<accession>L5KHV3</accession>
<evidence type="ECO:0000256" key="15">
    <source>
        <dbReference type="ARBA" id="ARBA00045821"/>
    </source>
</evidence>
<dbReference type="GO" id="GO:0016607">
    <property type="term" value="C:nuclear speck"/>
    <property type="evidence" value="ECO:0007669"/>
    <property type="project" value="UniProtKB-SubCell"/>
</dbReference>
<dbReference type="InParanoid" id="L5KHV3"/>
<evidence type="ECO:0000313" key="20">
    <source>
        <dbReference type="EMBL" id="ELK10093.1"/>
    </source>
</evidence>
<comment type="function">
    <text evidence="15">Transcriptional regulator that controls a genetic switch in male development. It is necessary and sufficient for initiating male sex determination by directing the development of supporting cell precursors (pre-Sertoli cells) as Sertoli rather than granulosa cells. Involved in different aspects of gene regulation including promoter activation or repression. Binds to the DNA consensus sequence 5'-[AT]AACAA[AT]-3'. SRY HMG box recognizes DNA by partial intercalation in the minor groove and promotes DNA bending. Also involved in pre-mRNA splicing. In male adult brain involved in the maintenance of motor functions of dopaminergic neurons.</text>
</comment>
<keyword evidence="8 16" id="KW-0726">Sexual differentiation</keyword>
<keyword evidence="9 16" id="KW-0805">Transcription regulation</keyword>
<sequence length="194" mass="22612">MLAFGKNSSLLWTDKPSSNCDTGGKGRDSRQDRVKRPMNAFIVWSRDQRRKAALENPKMQNSEISKRLGYQWKMLTEAEKQPFFEEAQRLRALHREKYPDYKYRPRRKAKMPQKSKKLLPADSSSILCRQEHVDMRLYPITYKASYPETSHSRIQDQLRHSPPTNRASSVLQQSQLRPATGAPPQLDKPALTIW</sequence>
<feature type="compositionally biased region" description="Polar residues" evidence="18">
    <location>
        <begin position="1"/>
        <end position="21"/>
    </location>
</feature>
<dbReference type="GO" id="GO:0030238">
    <property type="term" value="P:male sex determination"/>
    <property type="evidence" value="ECO:0007669"/>
    <property type="project" value="InterPro"/>
</dbReference>
<dbReference type="GO" id="GO:0030154">
    <property type="term" value="P:cell differentiation"/>
    <property type="evidence" value="ECO:0007669"/>
    <property type="project" value="UniProtKB-KW"/>
</dbReference>
<evidence type="ECO:0000256" key="9">
    <source>
        <dbReference type="ARBA" id="ARBA00023015"/>
    </source>
</evidence>
<reference evidence="21" key="1">
    <citation type="journal article" date="2013" name="Science">
        <title>Comparative analysis of bat genomes provides insight into the evolution of flight and immunity.</title>
        <authorList>
            <person name="Zhang G."/>
            <person name="Cowled C."/>
            <person name="Shi Z."/>
            <person name="Huang Z."/>
            <person name="Bishop-Lilly K.A."/>
            <person name="Fang X."/>
            <person name="Wynne J.W."/>
            <person name="Xiong Z."/>
            <person name="Baker M.L."/>
            <person name="Zhao W."/>
            <person name="Tachedjian M."/>
            <person name="Zhu Y."/>
            <person name="Zhou P."/>
            <person name="Jiang X."/>
            <person name="Ng J."/>
            <person name="Yang L."/>
            <person name="Wu L."/>
            <person name="Xiao J."/>
            <person name="Feng Y."/>
            <person name="Chen Y."/>
            <person name="Sun X."/>
            <person name="Zhang Y."/>
            <person name="Marsh G.A."/>
            <person name="Crameri G."/>
            <person name="Broder C.C."/>
            <person name="Frey K.G."/>
            <person name="Wang L.F."/>
            <person name="Wang J."/>
        </authorList>
    </citation>
    <scope>NUCLEOTIDE SEQUENCE [LARGE SCALE GENOMIC DNA]</scope>
</reference>
<dbReference type="SMART" id="SM00398">
    <property type="entry name" value="HMG"/>
    <property type="match status" value="1"/>
</dbReference>
<evidence type="ECO:0000256" key="11">
    <source>
        <dbReference type="ARBA" id="ARBA00023159"/>
    </source>
</evidence>
<dbReference type="GO" id="GO:0000978">
    <property type="term" value="F:RNA polymerase II cis-regulatory region sequence-specific DNA binding"/>
    <property type="evidence" value="ECO:0007669"/>
    <property type="project" value="TreeGrafter"/>
</dbReference>
<evidence type="ECO:0000256" key="10">
    <source>
        <dbReference type="ARBA" id="ARBA00023125"/>
    </source>
</evidence>
<evidence type="ECO:0000256" key="7">
    <source>
        <dbReference type="ARBA" id="ARBA00022860"/>
    </source>
</evidence>
<dbReference type="AlphaFoldDB" id="L5KHV3"/>
<protein>
    <recommendedName>
        <fullName evidence="4 16">Sex-determining region Y protein</fullName>
    </recommendedName>
</protein>
<feature type="compositionally biased region" description="Basic and acidic residues" evidence="18">
    <location>
        <begin position="150"/>
        <end position="159"/>
    </location>
</feature>
<comment type="subunit">
    <text evidence="14">Interacts with CALM, EP300, HDAC3, KPNB1, ZNF208 isoform KRAB-O, PARP1, SLC9A3R2 and WT1. The interaction with EP300 modulates its DNA-binding activity. The interaction with KPNB1 is sensitive to dissociation by Ran in the GTP-bound form. Interaction with PARP1 impaired its DNA-binding activity.</text>
</comment>
<keyword evidence="10 16" id="KW-0238">DNA-binding</keyword>
<dbReference type="PROSITE" id="PS50118">
    <property type="entry name" value="HMG_BOX_2"/>
    <property type="match status" value="1"/>
</dbReference>
<dbReference type="PIRSF" id="PIRSF037653">
    <property type="entry name" value="SRY"/>
    <property type="match status" value="1"/>
</dbReference>
<dbReference type="Gene3D" id="1.10.30.10">
    <property type="entry name" value="High mobility group box domain"/>
    <property type="match status" value="1"/>
</dbReference>
<keyword evidence="5" id="KW-0963">Cytoplasm</keyword>
<dbReference type="PANTHER" id="PTHR10270:SF161">
    <property type="entry name" value="SEX-DETERMINING REGION Y PROTEIN"/>
    <property type="match status" value="1"/>
</dbReference>
<evidence type="ECO:0000256" key="17">
    <source>
        <dbReference type="PROSITE-ProRule" id="PRU00267"/>
    </source>
</evidence>
<dbReference type="CDD" id="cd22034">
    <property type="entry name" value="HMG-box_SoxA_SRY"/>
    <property type="match status" value="1"/>
</dbReference>
<keyword evidence="11 16" id="KW-0010">Activator</keyword>
<dbReference type="PANTHER" id="PTHR10270">
    <property type="entry name" value="SOX TRANSCRIPTION FACTOR"/>
    <property type="match status" value="1"/>
</dbReference>
<dbReference type="Proteomes" id="UP000010552">
    <property type="component" value="Unassembled WGS sequence"/>
</dbReference>
<keyword evidence="7" id="KW-0112">Calmodulin-binding</keyword>
<evidence type="ECO:0000256" key="2">
    <source>
        <dbReference type="ARBA" id="ARBA00004496"/>
    </source>
</evidence>
<dbReference type="GO" id="GO:0001228">
    <property type="term" value="F:DNA-binding transcription activator activity, RNA polymerase II-specific"/>
    <property type="evidence" value="ECO:0007669"/>
    <property type="project" value="TreeGrafter"/>
</dbReference>
<proteinExistence type="inferred from homology"/>
<keyword evidence="6 16" id="KW-0221">Differentiation</keyword>
<feature type="region of interest" description="Disordered" evidence="18">
    <location>
        <begin position="149"/>
        <end position="194"/>
    </location>
</feature>
<dbReference type="SUPFAM" id="SSF47095">
    <property type="entry name" value="HMG-box"/>
    <property type="match status" value="1"/>
</dbReference>
<evidence type="ECO:0000259" key="19">
    <source>
        <dbReference type="PROSITE" id="PS50118"/>
    </source>
</evidence>
<evidence type="ECO:0000256" key="1">
    <source>
        <dbReference type="ARBA" id="ARBA00004324"/>
    </source>
</evidence>
<feature type="compositionally biased region" description="Polar residues" evidence="18">
    <location>
        <begin position="162"/>
        <end position="177"/>
    </location>
</feature>
<dbReference type="EMBL" id="KB030761">
    <property type="protein sequence ID" value="ELK10093.1"/>
    <property type="molecule type" value="Genomic_DNA"/>
</dbReference>
<evidence type="ECO:0000256" key="4">
    <source>
        <dbReference type="ARBA" id="ARBA00019052"/>
    </source>
</evidence>
<gene>
    <name evidence="20" type="ORF">PAL_GLEAN10000322</name>
</gene>
<dbReference type="GO" id="GO:0007548">
    <property type="term" value="P:sex differentiation"/>
    <property type="evidence" value="ECO:0007669"/>
    <property type="project" value="UniProtKB-KW"/>
</dbReference>
<dbReference type="InterPro" id="IPR036910">
    <property type="entry name" value="HMG_box_dom_sf"/>
</dbReference>
<evidence type="ECO:0000256" key="12">
    <source>
        <dbReference type="ARBA" id="ARBA00023163"/>
    </source>
</evidence>
<evidence type="ECO:0000256" key="8">
    <source>
        <dbReference type="ARBA" id="ARBA00022928"/>
    </source>
</evidence>
<feature type="compositionally biased region" description="Basic and acidic residues" evidence="18">
    <location>
        <begin position="24"/>
        <end position="35"/>
    </location>
</feature>
<dbReference type="GO" id="GO:0005516">
    <property type="term" value="F:calmodulin binding"/>
    <property type="evidence" value="ECO:0007669"/>
    <property type="project" value="UniProtKB-KW"/>
</dbReference>
<feature type="domain" description="HMG box" evidence="19">
    <location>
        <begin position="34"/>
        <end position="102"/>
    </location>
</feature>
<keyword evidence="21" id="KW-1185">Reference proteome</keyword>
<organism evidence="20 21">
    <name type="scientific">Pteropus alecto</name>
    <name type="common">Black flying fox</name>
    <dbReference type="NCBI Taxonomy" id="9402"/>
    <lineage>
        <taxon>Eukaryota</taxon>
        <taxon>Metazoa</taxon>
        <taxon>Chordata</taxon>
        <taxon>Craniata</taxon>
        <taxon>Vertebrata</taxon>
        <taxon>Euteleostomi</taxon>
        <taxon>Mammalia</taxon>
        <taxon>Eutheria</taxon>
        <taxon>Laurasiatheria</taxon>
        <taxon>Chiroptera</taxon>
        <taxon>Yinpterochiroptera</taxon>
        <taxon>Pteropodoidea</taxon>
        <taxon>Pteropodidae</taxon>
        <taxon>Pteropodinae</taxon>
        <taxon>Pteropus</taxon>
    </lineage>
</organism>
<dbReference type="FunCoup" id="L5KHV3">
    <property type="interactions" value="11"/>
</dbReference>
<evidence type="ECO:0000256" key="16">
    <source>
        <dbReference type="PIRNR" id="PIRNR037653"/>
    </source>
</evidence>
<dbReference type="InterPro" id="IPR017253">
    <property type="entry name" value="SRY"/>
</dbReference>
<feature type="region of interest" description="Disordered" evidence="18">
    <location>
        <begin position="1"/>
        <end position="35"/>
    </location>
</feature>
<evidence type="ECO:0000256" key="13">
    <source>
        <dbReference type="ARBA" id="ARBA00023242"/>
    </source>
</evidence>
<feature type="DNA-binding region" description="HMG box" evidence="17">
    <location>
        <begin position="34"/>
        <end position="102"/>
    </location>
</feature>
<evidence type="ECO:0000256" key="5">
    <source>
        <dbReference type="ARBA" id="ARBA00022490"/>
    </source>
</evidence>